<dbReference type="EC" id="4.1.1.48" evidence="8"/>
<dbReference type="SUPFAM" id="SSF51366">
    <property type="entry name" value="Ribulose-phoshate binding barrel"/>
    <property type="match status" value="1"/>
</dbReference>
<evidence type="ECO:0000313" key="11">
    <source>
        <dbReference type="Proteomes" id="UP000201169"/>
    </source>
</evidence>
<evidence type="ECO:0000313" key="10">
    <source>
        <dbReference type="EMBL" id="ASQ30863.1"/>
    </source>
</evidence>
<evidence type="ECO:0000256" key="3">
    <source>
        <dbReference type="ARBA" id="ARBA00022605"/>
    </source>
</evidence>
<evidence type="ECO:0000256" key="1">
    <source>
        <dbReference type="ARBA" id="ARBA00001633"/>
    </source>
</evidence>
<dbReference type="KEGG" id="cavi:CAV_1237"/>
<organism evidence="10 11">
    <name type="scientific">Campylobacter avium LMG 24591</name>
    <dbReference type="NCBI Taxonomy" id="522484"/>
    <lineage>
        <taxon>Bacteria</taxon>
        <taxon>Pseudomonadati</taxon>
        <taxon>Campylobacterota</taxon>
        <taxon>Epsilonproteobacteria</taxon>
        <taxon>Campylobacterales</taxon>
        <taxon>Campylobacteraceae</taxon>
        <taxon>Campylobacter</taxon>
    </lineage>
</organism>
<dbReference type="OrthoDB" id="9804217at2"/>
<dbReference type="NCBIfam" id="NF001377">
    <property type="entry name" value="PRK00278.2-4"/>
    <property type="match status" value="1"/>
</dbReference>
<evidence type="ECO:0000259" key="9">
    <source>
        <dbReference type="Pfam" id="PF00218"/>
    </source>
</evidence>
<comment type="catalytic activity">
    <reaction evidence="1 8">
        <text>1-(2-carboxyphenylamino)-1-deoxy-D-ribulose 5-phosphate + H(+) = (1S,2R)-1-C-(indol-3-yl)glycerol 3-phosphate + CO2 + H2O</text>
        <dbReference type="Rhea" id="RHEA:23476"/>
        <dbReference type="ChEBI" id="CHEBI:15377"/>
        <dbReference type="ChEBI" id="CHEBI:15378"/>
        <dbReference type="ChEBI" id="CHEBI:16526"/>
        <dbReference type="ChEBI" id="CHEBI:58613"/>
        <dbReference type="ChEBI" id="CHEBI:58866"/>
        <dbReference type="EC" id="4.1.1.48"/>
    </reaction>
</comment>
<proteinExistence type="inferred from homology"/>
<evidence type="ECO:0000256" key="7">
    <source>
        <dbReference type="ARBA" id="ARBA00023239"/>
    </source>
</evidence>
<dbReference type="Proteomes" id="UP000201169">
    <property type="component" value="Chromosome"/>
</dbReference>
<keyword evidence="6 8" id="KW-0057">Aromatic amino acid biosynthesis</keyword>
<comment type="similarity">
    <text evidence="8">Belongs to the TrpC family.</text>
</comment>
<dbReference type="Gene3D" id="3.20.20.70">
    <property type="entry name" value="Aldolase class I"/>
    <property type="match status" value="1"/>
</dbReference>
<dbReference type="GO" id="GO:0000162">
    <property type="term" value="P:L-tryptophan biosynthetic process"/>
    <property type="evidence" value="ECO:0007669"/>
    <property type="project" value="UniProtKB-UniRule"/>
</dbReference>
<evidence type="ECO:0000256" key="8">
    <source>
        <dbReference type="HAMAP-Rule" id="MF_00134"/>
    </source>
</evidence>
<dbReference type="PANTHER" id="PTHR22854">
    <property type="entry name" value="TRYPTOPHAN BIOSYNTHESIS PROTEIN"/>
    <property type="match status" value="1"/>
</dbReference>
<dbReference type="InterPro" id="IPR013798">
    <property type="entry name" value="Indole-3-glycerol_P_synth_dom"/>
</dbReference>
<dbReference type="EMBL" id="CP022347">
    <property type="protein sequence ID" value="ASQ30863.1"/>
    <property type="molecule type" value="Genomic_DNA"/>
</dbReference>
<reference evidence="10 11" key="1">
    <citation type="submission" date="2017-07" db="EMBL/GenBank/DDBJ databases">
        <title>Analysis of two Campylobacter avium genomes and identification of a novel hippuricase gene.</title>
        <authorList>
            <person name="Miller W.G."/>
            <person name="Chapman M.H."/>
            <person name="Yee E."/>
            <person name="Revez J."/>
            <person name="Bono J.L."/>
            <person name="Rossi M."/>
        </authorList>
    </citation>
    <scope>NUCLEOTIDE SEQUENCE [LARGE SCALE GENOMIC DNA]</scope>
    <source>
        <strain evidence="10 11">LMG 24591</strain>
    </source>
</reference>
<keyword evidence="5 8" id="KW-0822">Tryptophan biosynthesis</keyword>
<dbReference type="GO" id="GO:0004640">
    <property type="term" value="F:phosphoribosylanthranilate isomerase activity"/>
    <property type="evidence" value="ECO:0007669"/>
    <property type="project" value="TreeGrafter"/>
</dbReference>
<dbReference type="InterPro" id="IPR001468">
    <property type="entry name" value="Indole-3-GlycerolPSynthase_CS"/>
</dbReference>
<name>A0A222MY02_9BACT</name>
<dbReference type="InterPro" id="IPR011060">
    <property type="entry name" value="RibuloseP-bd_barrel"/>
</dbReference>
<dbReference type="PANTHER" id="PTHR22854:SF2">
    <property type="entry name" value="INDOLE-3-GLYCEROL-PHOSPHATE SYNTHASE"/>
    <property type="match status" value="1"/>
</dbReference>
<evidence type="ECO:0000256" key="6">
    <source>
        <dbReference type="ARBA" id="ARBA00023141"/>
    </source>
</evidence>
<dbReference type="AlphaFoldDB" id="A0A222MY02"/>
<evidence type="ECO:0000256" key="4">
    <source>
        <dbReference type="ARBA" id="ARBA00022793"/>
    </source>
</evidence>
<feature type="domain" description="Indole-3-glycerol phosphate synthase" evidence="9">
    <location>
        <begin position="3"/>
        <end position="254"/>
    </location>
</feature>
<dbReference type="InterPro" id="IPR045186">
    <property type="entry name" value="Indole-3-glycerol_P_synth"/>
</dbReference>
<dbReference type="InterPro" id="IPR013785">
    <property type="entry name" value="Aldolase_TIM"/>
</dbReference>
<dbReference type="UniPathway" id="UPA00035">
    <property type="reaction ID" value="UER00043"/>
</dbReference>
<dbReference type="RefSeq" id="WP_094325662.1">
    <property type="nucleotide sequence ID" value="NZ_CP022347.1"/>
</dbReference>
<sequence length="258" mass="30140">MILQEIFLKNKQDLEFQKEQKPYKILEKELKERKIKDVASFLKKSDEKFKIIAELKKASPSKGVIREDFDIQSLATSYELGGASAISILTEKYYFQGSLDYLKQVRAQSKLPLLRKDFIFDEYQILQAHIYGADFILLIAKMLEKEDLKRLFAFAKSLNLEVLFEIHDLKDLEKAIYVNAKIIGINHRNLDDFKINTRLSYELIKDFPKDSIKVAESGLDDKKTLYELDELGIDAFLIGEYFMRKSDTKQALKDFVRK</sequence>
<evidence type="ECO:0000256" key="2">
    <source>
        <dbReference type="ARBA" id="ARBA00004696"/>
    </source>
</evidence>
<dbReference type="Pfam" id="PF00218">
    <property type="entry name" value="IGPS"/>
    <property type="match status" value="1"/>
</dbReference>
<keyword evidence="11" id="KW-1185">Reference proteome</keyword>
<dbReference type="PROSITE" id="PS00614">
    <property type="entry name" value="IGPS"/>
    <property type="match status" value="1"/>
</dbReference>
<protein>
    <recommendedName>
        <fullName evidence="8">Indole-3-glycerol phosphate synthase</fullName>
        <shortName evidence="8">IGPS</shortName>
        <ecNumber evidence="8">4.1.1.48</ecNumber>
    </recommendedName>
</protein>
<keyword evidence="4 8" id="KW-0210">Decarboxylase</keyword>
<dbReference type="FunFam" id="3.20.20.70:FF:000024">
    <property type="entry name" value="Indole-3-glycerol phosphate synthase"/>
    <property type="match status" value="1"/>
</dbReference>
<keyword evidence="7 8" id="KW-0456">Lyase</keyword>
<dbReference type="HAMAP" id="MF_00134_B">
    <property type="entry name" value="IGPS_B"/>
    <property type="match status" value="1"/>
</dbReference>
<comment type="pathway">
    <text evidence="2 8">Amino-acid biosynthesis; L-tryptophan biosynthesis; L-tryptophan from chorismate: step 4/5.</text>
</comment>
<evidence type="ECO:0000256" key="5">
    <source>
        <dbReference type="ARBA" id="ARBA00022822"/>
    </source>
</evidence>
<accession>A0A222MY02</accession>
<dbReference type="GO" id="GO:0004425">
    <property type="term" value="F:indole-3-glycerol-phosphate synthase activity"/>
    <property type="evidence" value="ECO:0007669"/>
    <property type="project" value="UniProtKB-UniRule"/>
</dbReference>
<gene>
    <name evidence="8 10" type="primary">trpC</name>
    <name evidence="10" type="ORF">CAV_1237</name>
</gene>
<keyword evidence="3 8" id="KW-0028">Amino-acid biosynthesis</keyword>
<dbReference type="CDD" id="cd00331">
    <property type="entry name" value="IGPS"/>
    <property type="match status" value="1"/>
</dbReference>